<dbReference type="SMART" id="SM00726">
    <property type="entry name" value="UIM"/>
    <property type="match status" value="4"/>
</dbReference>
<evidence type="ECO:0000256" key="2">
    <source>
        <dbReference type="ARBA" id="ARBA00004603"/>
    </source>
</evidence>
<dbReference type="STRING" id="6832.A0A553NDF1"/>
<name>A0A553NDF1_TIGCA</name>
<dbReference type="PROSITE" id="PS50330">
    <property type="entry name" value="UIM"/>
    <property type="match status" value="1"/>
</dbReference>
<feature type="region of interest" description="Disordered" evidence="9">
    <location>
        <begin position="558"/>
        <end position="597"/>
    </location>
</feature>
<reference evidence="11 12" key="1">
    <citation type="journal article" date="2018" name="Nat. Ecol. Evol.">
        <title>Genomic signatures of mitonuclear coevolution across populations of Tigriopus californicus.</title>
        <authorList>
            <person name="Barreto F.S."/>
            <person name="Watson E.T."/>
            <person name="Lima T.G."/>
            <person name="Willett C.S."/>
            <person name="Edmands S."/>
            <person name="Li W."/>
            <person name="Burton R.S."/>
        </authorList>
    </citation>
    <scope>NUCLEOTIDE SEQUENCE [LARGE SCALE GENOMIC DNA]</scope>
    <source>
        <strain evidence="11 12">San Diego</strain>
    </source>
</reference>
<dbReference type="PANTHER" id="PTHR12447:SF31">
    <property type="entry name" value="LD31969P"/>
    <property type="match status" value="1"/>
</dbReference>
<comment type="subcellular location">
    <subcellularLocation>
        <location evidence="1">Cell membrane</location>
    </subcellularLocation>
    <subcellularLocation>
        <location evidence="2">Late endosome</location>
    </subcellularLocation>
</comment>
<dbReference type="FunFam" id="1.25.40.20:FF:000057">
    <property type="entry name" value="Ankyrin repeat domain-containing protein 13B"/>
    <property type="match status" value="1"/>
</dbReference>
<dbReference type="InterPro" id="IPR002110">
    <property type="entry name" value="Ankyrin_rpt"/>
</dbReference>
<dbReference type="SUPFAM" id="SSF48403">
    <property type="entry name" value="Ankyrin repeat"/>
    <property type="match status" value="1"/>
</dbReference>
<dbReference type="Pfam" id="PF12796">
    <property type="entry name" value="Ank_2"/>
    <property type="match status" value="1"/>
</dbReference>
<keyword evidence="5" id="KW-0967">Endosome</keyword>
<dbReference type="GO" id="GO:0005770">
    <property type="term" value="C:late endosome"/>
    <property type="evidence" value="ECO:0007669"/>
    <property type="project" value="UniProtKB-SubCell"/>
</dbReference>
<comment type="function">
    <text evidence="7">Ubiquitin-binding protein that specifically recognizes and binds 'Lys-63'-linked ubiquitin. Does not bind 'Lys-48'-linked ubiquitin. Positively regulates the internalization of ligand-activated EGFR by binding to the Ub moiety of ubiquitinated EGFR at the cell membrane.</text>
</comment>
<evidence type="ECO:0000256" key="3">
    <source>
        <dbReference type="ARBA" id="ARBA00022475"/>
    </source>
</evidence>
<evidence type="ECO:0000256" key="9">
    <source>
        <dbReference type="SAM" id="MobiDB-lite"/>
    </source>
</evidence>
<dbReference type="Gene3D" id="6.10.140.100">
    <property type="match status" value="1"/>
</dbReference>
<feature type="compositionally biased region" description="Gly residues" evidence="9">
    <location>
        <begin position="495"/>
        <end position="506"/>
    </location>
</feature>
<evidence type="ECO:0000256" key="1">
    <source>
        <dbReference type="ARBA" id="ARBA00004236"/>
    </source>
</evidence>
<keyword evidence="4" id="KW-0677">Repeat</keyword>
<dbReference type="PANTHER" id="PTHR12447">
    <property type="entry name" value="ANKYRIN REPEAT DOMAIN-CONTAINING PROTEIN 13"/>
    <property type="match status" value="1"/>
</dbReference>
<dbReference type="InterPro" id="IPR036770">
    <property type="entry name" value="Ankyrin_rpt-contain_sf"/>
</dbReference>
<dbReference type="Proteomes" id="UP000318571">
    <property type="component" value="Chromosome 10"/>
</dbReference>
<evidence type="ECO:0000256" key="7">
    <source>
        <dbReference type="ARBA" id="ARBA00024956"/>
    </source>
</evidence>
<protein>
    <recommendedName>
        <fullName evidence="10">Ankyrin repeat domain-containing protein</fullName>
    </recommendedName>
</protein>
<keyword evidence="12" id="KW-1185">Reference proteome</keyword>
<dbReference type="OMA" id="TQKFRAN"/>
<dbReference type="InterPro" id="IPR021832">
    <property type="entry name" value="ANKRD13"/>
</dbReference>
<dbReference type="GO" id="GO:0002091">
    <property type="term" value="P:negative regulation of receptor internalization"/>
    <property type="evidence" value="ECO:0007669"/>
    <property type="project" value="UniProtKB-ARBA"/>
</dbReference>
<dbReference type="GO" id="GO:0005886">
    <property type="term" value="C:plasma membrane"/>
    <property type="evidence" value="ECO:0007669"/>
    <property type="project" value="UniProtKB-SubCell"/>
</dbReference>
<evidence type="ECO:0000256" key="4">
    <source>
        <dbReference type="ARBA" id="ARBA00022737"/>
    </source>
</evidence>
<feature type="repeat" description="ANK" evidence="8">
    <location>
        <begin position="37"/>
        <end position="69"/>
    </location>
</feature>
<dbReference type="InterPro" id="IPR055285">
    <property type="entry name" value="ANKRD13_C"/>
</dbReference>
<organism evidence="11 12">
    <name type="scientific">Tigriopus californicus</name>
    <name type="common">Marine copepod</name>
    <dbReference type="NCBI Taxonomy" id="6832"/>
    <lineage>
        <taxon>Eukaryota</taxon>
        <taxon>Metazoa</taxon>
        <taxon>Ecdysozoa</taxon>
        <taxon>Arthropoda</taxon>
        <taxon>Crustacea</taxon>
        <taxon>Multicrustacea</taxon>
        <taxon>Hexanauplia</taxon>
        <taxon>Copepoda</taxon>
        <taxon>Harpacticoida</taxon>
        <taxon>Harpacticidae</taxon>
        <taxon>Tigriopus</taxon>
    </lineage>
</organism>
<evidence type="ECO:0000313" key="11">
    <source>
        <dbReference type="EMBL" id="TRY63379.1"/>
    </source>
</evidence>
<dbReference type="OrthoDB" id="1585644at2759"/>
<dbReference type="Pfam" id="PF11904">
    <property type="entry name" value="ANKRD13_C"/>
    <property type="match status" value="1"/>
</dbReference>
<keyword evidence="3" id="KW-1003">Cell membrane</keyword>
<dbReference type="EMBL" id="VCGU01000458">
    <property type="protein sequence ID" value="TRY63379.1"/>
    <property type="molecule type" value="Genomic_DNA"/>
</dbReference>
<evidence type="ECO:0000256" key="6">
    <source>
        <dbReference type="ARBA" id="ARBA00023136"/>
    </source>
</evidence>
<evidence type="ECO:0000256" key="8">
    <source>
        <dbReference type="PROSITE-ProRule" id="PRU00023"/>
    </source>
</evidence>
<feature type="region of interest" description="Disordered" evidence="9">
    <location>
        <begin position="491"/>
        <end position="514"/>
    </location>
</feature>
<dbReference type="GO" id="GO:0140036">
    <property type="term" value="F:ubiquitin-modified protein reader activity"/>
    <property type="evidence" value="ECO:0007669"/>
    <property type="project" value="UniProtKB-ARBA"/>
</dbReference>
<dbReference type="PROSITE" id="PS50297">
    <property type="entry name" value="ANK_REP_REGION"/>
    <property type="match status" value="1"/>
</dbReference>
<accession>A0A553NDF1</accession>
<evidence type="ECO:0000256" key="5">
    <source>
        <dbReference type="ARBA" id="ARBA00022753"/>
    </source>
</evidence>
<dbReference type="PROSITE" id="PS50088">
    <property type="entry name" value="ANK_REPEAT"/>
    <property type="match status" value="1"/>
</dbReference>
<dbReference type="InterPro" id="IPR003903">
    <property type="entry name" value="UIM_dom"/>
</dbReference>
<evidence type="ECO:0000313" key="12">
    <source>
        <dbReference type="Proteomes" id="UP000318571"/>
    </source>
</evidence>
<gene>
    <name evidence="11" type="ORF">TCAL_03653</name>
</gene>
<dbReference type="AlphaFoldDB" id="A0A553NDF1"/>
<dbReference type="Gene3D" id="1.25.40.20">
    <property type="entry name" value="Ankyrin repeat-containing domain"/>
    <property type="match status" value="1"/>
</dbReference>
<sequence>MAEAQYPLHRLAWENKYQDLDVLLAKKQYEIEEVDPRGRTPLMLSVTLGHLESTRVLLKHNANVNVINKGGWTVVQEAVSTGDPELLQLVLEKRDSQRHSSRIGGIPDLLQKLKNAPDFYVEMKWEFTSWLPFVSRVCPSDTYKVYKQGSKVRIDTTLLGFDQSSWVRGNRTYIFSGRGDGADLYEVDHDTKTVYYEEMKLLSLEELASQVQSEGQISTRLTTPLILTYVDTDQINFERTRGGFWGWGSDKTEVVSDYECKVFGANNVELITKTRTEHLTEEDKKRAKSNKNPLQSFIGMAETEVKQAIETNSSSEFFSVTNPCCISPEEYFNSEKDLENRDIGRPKEMTRKIQKFHAQLWLSEEYPLSLQEQVMPIVDLMAISNTHFQKLKDFITCSFPSGFPVKIEIPLFRVVNARITFGNIFGLNNNVEGITVVKEEGENRTSCAVDDLVFEVPADYSRIGGQSSNQVRRQYEDEDDQLLQFAIRQSMANPNGGGGVTEGGRTVGSEQNHDSEEVDIWEALQAQGPQPQSVTFPRSQEDRQLELQIQRAIELSLSKDQGSPLDATDPGALSAEGSVPKVPGDTALNHEGGMREEEDELAMAIRLSQTTLDEEARRKNDEDEMLKKILELSMTEK</sequence>
<proteinExistence type="predicted"/>
<feature type="domain" description="Ankyrin repeat" evidence="10">
    <location>
        <begin position="153"/>
        <end position="461"/>
    </location>
</feature>
<comment type="caution">
    <text evidence="11">The sequence shown here is derived from an EMBL/GenBank/DDBJ whole genome shotgun (WGS) entry which is preliminary data.</text>
</comment>
<dbReference type="SMART" id="SM00248">
    <property type="entry name" value="ANK"/>
    <property type="match status" value="2"/>
</dbReference>
<evidence type="ECO:0000259" key="10">
    <source>
        <dbReference type="Pfam" id="PF11904"/>
    </source>
</evidence>
<keyword evidence="6" id="KW-0472">Membrane</keyword>
<keyword evidence="8" id="KW-0040">ANK repeat</keyword>